<protein>
    <recommendedName>
        <fullName evidence="3">Carboxypeptidase regulatory-like domain-containing protein</fullName>
    </recommendedName>
</protein>
<keyword evidence="1" id="KW-0732">Signal</keyword>
<gene>
    <name evidence="2" type="ORF">ENK37_05275</name>
</gene>
<dbReference type="InterPro" id="IPR008969">
    <property type="entry name" value="CarboxyPept-like_regulatory"/>
</dbReference>
<feature type="signal peptide" evidence="1">
    <location>
        <begin position="1"/>
        <end position="21"/>
    </location>
</feature>
<dbReference type="EMBL" id="DRPZ01000140">
    <property type="protein sequence ID" value="HGY09451.1"/>
    <property type="molecule type" value="Genomic_DNA"/>
</dbReference>
<reference evidence="2" key="1">
    <citation type="journal article" date="2020" name="mSystems">
        <title>Genome- and Community-Level Interaction Insights into Carbon Utilization and Element Cycling Functions of Hydrothermarchaeota in Hydrothermal Sediment.</title>
        <authorList>
            <person name="Zhou Z."/>
            <person name="Liu Y."/>
            <person name="Xu W."/>
            <person name="Pan J."/>
            <person name="Luo Z.H."/>
            <person name="Li M."/>
        </authorList>
    </citation>
    <scope>NUCLEOTIDE SEQUENCE [LARGE SCALE GENOMIC DNA]</scope>
    <source>
        <strain evidence="2">HyVt-570</strain>
    </source>
</reference>
<name>A0A7C4V647_9DEIN</name>
<dbReference type="Proteomes" id="UP000885759">
    <property type="component" value="Unassembled WGS sequence"/>
</dbReference>
<dbReference type="PROSITE" id="PS51257">
    <property type="entry name" value="PROKAR_LIPOPROTEIN"/>
    <property type="match status" value="1"/>
</dbReference>
<feature type="chain" id="PRO_5028245351" description="Carboxypeptidase regulatory-like domain-containing protein" evidence="1">
    <location>
        <begin position="22"/>
        <end position="424"/>
    </location>
</feature>
<comment type="caution">
    <text evidence="2">The sequence shown here is derived from an EMBL/GenBank/DDBJ whole genome shotgun (WGS) entry which is preliminary data.</text>
</comment>
<evidence type="ECO:0008006" key="3">
    <source>
        <dbReference type="Google" id="ProtNLM"/>
    </source>
</evidence>
<evidence type="ECO:0000313" key="2">
    <source>
        <dbReference type="EMBL" id="HGY09451.1"/>
    </source>
</evidence>
<proteinExistence type="predicted"/>
<dbReference type="AlphaFoldDB" id="A0A7C4V647"/>
<accession>A0A7C4V647</accession>
<dbReference type="SUPFAM" id="SSF49464">
    <property type="entry name" value="Carboxypeptidase regulatory domain-like"/>
    <property type="match status" value="1"/>
</dbReference>
<evidence type="ECO:0000256" key="1">
    <source>
        <dbReference type="SAM" id="SignalP"/>
    </source>
</evidence>
<organism evidence="2">
    <name type="scientific">Oceanithermus profundus</name>
    <dbReference type="NCBI Taxonomy" id="187137"/>
    <lineage>
        <taxon>Bacteria</taxon>
        <taxon>Thermotogati</taxon>
        <taxon>Deinococcota</taxon>
        <taxon>Deinococci</taxon>
        <taxon>Thermales</taxon>
        <taxon>Thermaceae</taxon>
        <taxon>Oceanithermus</taxon>
    </lineage>
</organism>
<sequence>MYRMALSAAVFLLLLAGCAAKKTPPPLADIHGTVLLDRTTPYPGARVLIEGHPLATTDADGKFTVTDVELPYRTVIEMGSTSFIVYDGLTTALPTFGPPFAVRGALLKGEVQGAAGGRDLAVSLASPAALGYDDLPPTIDPGPRLYSIDAKMLTPSATGRVYALEWTRDASGKVDAFTGYGTTAELLLADGDHLTGLDITLDPLPAAHDLQVSASAPSDYDVLGVITGVRPWPEDQLGLSLLTGFAPPPFPATVRAPHIPGARMMLELFVAEPGGSDIAGISWTSVPVIAPSASLTFPVPRPQPLGPADGATGVGAGGELSWTTSAGSLSMLQLTGDVMIFAYTNEPRFTLPDLSAFGADYGSAAVYTWKVYEFGLEGLTSTDALLESREAPQSGLLYALLAGKIFNERGGYFVTTPERTFTTP</sequence>